<proteinExistence type="predicted"/>
<reference evidence="2 3" key="1">
    <citation type="journal article" date="2013" name="Genome Announc.">
        <title>Complete Genome Sequence of the Solvent Producer Clostridium saccharobutylicum NCP262 (DSM 13864).</title>
        <authorList>
            <person name="Poehlein A."/>
            <person name="Hartwich K."/>
            <person name="Krabben P."/>
            <person name="Ehrenreich A."/>
            <person name="Liebl W."/>
            <person name="Durre P."/>
            <person name="Gottschalk G."/>
            <person name="Daniel R."/>
        </authorList>
    </citation>
    <scope>NUCLEOTIDE SEQUENCE [LARGE SCALE GENOMIC DNA]</scope>
    <source>
        <strain evidence="2">DSM 13864</strain>
    </source>
</reference>
<sequence>MAEIYKMNSEEDDLLALCEICNAPADIHHIIHRSEGGLDIQLNYKYLCPYHHRGKYGPHHCKEVDLRYKLDLQNKLFDILKKDYYSFKELALQLNIPKNTLKRITKNLKLYKEGYKKSDVIFKIMGEKFYSEEMIVNLTLDKLIKNMD</sequence>
<dbReference type="AlphaFoldDB" id="U5MPP8"/>
<dbReference type="EMBL" id="CP006721">
    <property type="protein sequence ID" value="AGX41377.1"/>
    <property type="molecule type" value="Genomic_DNA"/>
</dbReference>
<accession>U5MPP8</accession>
<evidence type="ECO:0000313" key="3">
    <source>
        <dbReference type="Proteomes" id="UP000017118"/>
    </source>
</evidence>
<feature type="domain" description="HNH nuclease" evidence="1">
    <location>
        <begin position="3"/>
        <end position="53"/>
    </location>
</feature>
<protein>
    <recommendedName>
        <fullName evidence="1">HNH nuclease domain-containing protein</fullName>
    </recommendedName>
</protein>
<organism evidence="2 3">
    <name type="scientific">Clostridium saccharobutylicum DSM 13864</name>
    <dbReference type="NCBI Taxonomy" id="1345695"/>
    <lineage>
        <taxon>Bacteria</taxon>
        <taxon>Bacillati</taxon>
        <taxon>Bacillota</taxon>
        <taxon>Clostridia</taxon>
        <taxon>Eubacteriales</taxon>
        <taxon>Clostridiaceae</taxon>
        <taxon>Clostridium</taxon>
    </lineage>
</organism>
<dbReference type="HOGENOM" id="CLU_157106_0_0_9"/>
<evidence type="ECO:0000313" key="2">
    <source>
        <dbReference type="EMBL" id="AGX41377.1"/>
    </source>
</evidence>
<dbReference type="eggNOG" id="COG1403">
    <property type="taxonomic scope" value="Bacteria"/>
</dbReference>
<dbReference type="Proteomes" id="UP000017118">
    <property type="component" value="Chromosome"/>
</dbReference>
<dbReference type="PATRIC" id="fig|1345695.3.peg.297"/>
<evidence type="ECO:0000259" key="1">
    <source>
        <dbReference type="SMART" id="SM00507"/>
    </source>
</evidence>
<dbReference type="KEGG" id="csb:CLSA_c03270"/>
<gene>
    <name evidence="2" type="ORF">CLSA_c03270</name>
</gene>
<dbReference type="CDD" id="cd00085">
    <property type="entry name" value="HNHc"/>
    <property type="match status" value="1"/>
</dbReference>
<name>U5MPP8_CLOSA</name>
<keyword evidence="3" id="KW-1185">Reference proteome</keyword>
<dbReference type="SMART" id="SM00507">
    <property type="entry name" value="HNHc"/>
    <property type="match status" value="1"/>
</dbReference>
<dbReference type="InterPro" id="IPR003615">
    <property type="entry name" value="HNH_nuc"/>
</dbReference>